<keyword evidence="2" id="KW-0521">NADP</keyword>
<dbReference type="PANTHER" id="PTHR10491:SF4">
    <property type="entry name" value="METHIONINE ADENOSYLTRANSFERASE 2 SUBUNIT BETA"/>
    <property type="match status" value="1"/>
</dbReference>
<feature type="domain" description="RmlD-like substrate binding" evidence="3">
    <location>
        <begin position="9"/>
        <end position="295"/>
    </location>
</feature>
<dbReference type="EMBL" id="JAMTCJ010000001">
    <property type="protein sequence ID" value="MCP2174262.1"/>
    <property type="molecule type" value="Genomic_DNA"/>
</dbReference>
<accession>A0ABT1H7M6</accession>
<dbReference type="InterPro" id="IPR029903">
    <property type="entry name" value="RmlD-like-bd"/>
</dbReference>
<dbReference type="Gene3D" id="3.40.50.720">
    <property type="entry name" value="NAD(P)-binding Rossmann-like Domain"/>
    <property type="match status" value="1"/>
</dbReference>
<organism evidence="4 5">
    <name type="scientific">Williamsia maris</name>
    <dbReference type="NCBI Taxonomy" id="72806"/>
    <lineage>
        <taxon>Bacteria</taxon>
        <taxon>Bacillati</taxon>
        <taxon>Actinomycetota</taxon>
        <taxon>Actinomycetes</taxon>
        <taxon>Mycobacteriales</taxon>
        <taxon>Nocardiaceae</taxon>
        <taxon>Williamsia</taxon>
    </lineage>
</organism>
<dbReference type="Proteomes" id="UP001206895">
    <property type="component" value="Unassembled WGS sequence"/>
</dbReference>
<dbReference type="PANTHER" id="PTHR10491">
    <property type="entry name" value="DTDP-4-DEHYDRORHAMNOSE REDUCTASE"/>
    <property type="match status" value="1"/>
</dbReference>
<evidence type="ECO:0000256" key="1">
    <source>
        <dbReference type="ARBA" id="ARBA00010944"/>
    </source>
</evidence>
<dbReference type="Pfam" id="PF04321">
    <property type="entry name" value="RmlD_sub_bind"/>
    <property type="match status" value="1"/>
</dbReference>
<evidence type="ECO:0000259" key="3">
    <source>
        <dbReference type="Pfam" id="PF04321"/>
    </source>
</evidence>
<comment type="similarity">
    <text evidence="1 2">Belongs to the dTDP-4-dehydrorhamnose reductase family.</text>
</comment>
<evidence type="ECO:0000313" key="4">
    <source>
        <dbReference type="EMBL" id="MCP2174262.1"/>
    </source>
</evidence>
<keyword evidence="5" id="KW-1185">Reference proteome</keyword>
<keyword evidence="2" id="KW-0560">Oxidoreductase</keyword>
<evidence type="ECO:0000256" key="2">
    <source>
        <dbReference type="RuleBase" id="RU364082"/>
    </source>
</evidence>
<comment type="caution">
    <text evidence="4">The sequence shown here is derived from an EMBL/GenBank/DDBJ whole genome shotgun (WGS) entry which is preliminary data.</text>
</comment>
<dbReference type="InterPro" id="IPR036291">
    <property type="entry name" value="NAD(P)-bd_dom_sf"/>
</dbReference>
<dbReference type="SUPFAM" id="SSF51735">
    <property type="entry name" value="NAD(P)-binding Rossmann-fold domains"/>
    <property type="match status" value="1"/>
</dbReference>
<dbReference type="InterPro" id="IPR005913">
    <property type="entry name" value="dTDP_dehydrorham_reduct"/>
</dbReference>
<dbReference type="EC" id="1.1.1.133" evidence="2"/>
<dbReference type="RefSeq" id="WP_253659343.1">
    <property type="nucleotide sequence ID" value="NZ_BAAAJQ010000001.1"/>
</dbReference>
<sequence>MTNSTRPGRLFVTGAGGQVGRLLAATPGAIGLGRTDLDISDAGAPARVLADLGPHDVVVNCAAYTAVDAAETDVAMAEAANVAGPAALARVTAAAGAWLIHLSTDYVFSAPATRDRPLEPADLDPDATPATVYGRTKLAGERAARAADPRTTIVRTAWVYTGADRGSDFVSTMRRLETERDTIGVVDDQIGSPTYAVDLAAGLLQLAQTPPDHLSRVTGAVLHATNAGRCSWFDLARAVFVGVGADPDRVRPVTTAEFPRPAPRPAYSVLSGVSWADAGLRPLREWRPALDMALHTRSLPLPRDS</sequence>
<dbReference type="CDD" id="cd05254">
    <property type="entry name" value="dTDP_HR_like_SDR_e"/>
    <property type="match status" value="1"/>
</dbReference>
<reference evidence="4 5" key="1">
    <citation type="submission" date="2022-06" db="EMBL/GenBank/DDBJ databases">
        <title>Genomic Encyclopedia of Archaeal and Bacterial Type Strains, Phase II (KMG-II): from individual species to whole genera.</title>
        <authorList>
            <person name="Goeker M."/>
        </authorList>
    </citation>
    <scope>NUCLEOTIDE SEQUENCE [LARGE SCALE GENOMIC DNA]</scope>
    <source>
        <strain evidence="4 5">DSM 44693</strain>
    </source>
</reference>
<protein>
    <recommendedName>
        <fullName evidence="2">dTDP-4-dehydrorhamnose reductase</fullName>
        <ecNumber evidence="2">1.1.1.133</ecNumber>
    </recommendedName>
</protein>
<proteinExistence type="inferred from homology"/>
<comment type="pathway">
    <text evidence="2">Carbohydrate biosynthesis; dTDP-L-rhamnose biosynthesis.</text>
</comment>
<dbReference type="Gene3D" id="3.90.25.10">
    <property type="entry name" value="UDP-galactose 4-epimerase, domain 1"/>
    <property type="match status" value="1"/>
</dbReference>
<evidence type="ECO:0000313" key="5">
    <source>
        <dbReference type="Proteomes" id="UP001206895"/>
    </source>
</evidence>
<name>A0ABT1H7M6_9NOCA</name>
<comment type="function">
    <text evidence="2">Catalyzes the reduction of dTDP-6-deoxy-L-lyxo-4-hexulose to yield dTDP-L-rhamnose.</text>
</comment>
<gene>
    <name evidence="4" type="ORF">LX13_000069</name>
</gene>
<dbReference type="NCBIfam" id="TIGR01214">
    <property type="entry name" value="rmlD"/>
    <property type="match status" value="1"/>
</dbReference>